<gene>
    <name evidence="10" type="ORF">TrCOL_g9036</name>
</gene>
<feature type="compositionally biased region" description="Basic and acidic residues" evidence="8">
    <location>
        <begin position="1423"/>
        <end position="1441"/>
    </location>
</feature>
<comment type="similarity">
    <text evidence="6">Belongs to the cyclic nucleotide phosphodiesterase family.</text>
</comment>
<keyword evidence="1" id="KW-0140">cGMP</keyword>
<evidence type="ECO:0000313" key="11">
    <source>
        <dbReference type="Proteomes" id="UP001165065"/>
    </source>
</evidence>
<evidence type="ECO:0000256" key="4">
    <source>
        <dbReference type="PIRSR" id="PIRSR623088-1"/>
    </source>
</evidence>
<dbReference type="SMART" id="SM00065">
    <property type="entry name" value="GAF"/>
    <property type="match status" value="3"/>
</dbReference>
<evidence type="ECO:0000256" key="5">
    <source>
        <dbReference type="PIRSR" id="PIRSR623088-3"/>
    </source>
</evidence>
<dbReference type="Gene3D" id="1.10.1300.10">
    <property type="entry name" value="3'5'-cyclic nucleotide phosphodiesterase, catalytic domain"/>
    <property type="match status" value="1"/>
</dbReference>
<evidence type="ECO:0000313" key="10">
    <source>
        <dbReference type="EMBL" id="GMI49184.1"/>
    </source>
</evidence>
<keyword evidence="2 5" id="KW-0479">Metal-binding</keyword>
<dbReference type="OrthoDB" id="546632at2759"/>
<dbReference type="PRINTS" id="PR00387">
    <property type="entry name" value="PDIESTERASE1"/>
</dbReference>
<comment type="caution">
    <text evidence="10">The sequence shown here is derived from an EMBL/GenBank/DDBJ whole genome shotgun (WGS) entry which is preliminary data.</text>
</comment>
<feature type="region of interest" description="Disordered" evidence="8">
    <location>
        <begin position="1"/>
        <end position="141"/>
    </location>
</feature>
<evidence type="ECO:0000256" key="1">
    <source>
        <dbReference type="ARBA" id="ARBA00022535"/>
    </source>
</evidence>
<dbReference type="GO" id="GO:0007165">
    <property type="term" value="P:signal transduction"/>
    <property type="evidence" value="ECO:0007669"/>
    <property type="project" value="InterPro"/>
</dbReference>
<dbReference type="InterPro" id="IPR029016">
    <property type="entry name" value="GAF-like_dom_sf"/>
</dbReference>
<feature type="compositionally biased region" description="Polar residues" evidence="8">
    <location>
        <begin position="66"/>
        <end position="79"/>
    </location>
</feature>
<keyword evidence="3 6" id="KW-0378">Hydrolase</keyword>
<proteinExistence type="inferred from homology"/>
<dbReference type="PROSITE" id="PS51845">
    <property type="entry name" value="PDEASE_I_2"/>
    <property type="match status" value="1"/>
</dbReference>
<dbReference type="SUPFAM" id="SSF109604">
    <property type="entry name" value="HD-domain/PDEase-like"/>
    <property type="match status" value="1"/>
</dbReference>
<dbReference type="Proteomes" id="UP001165065">
    <property type="component" value="Unassembled WGS sequence"/>
</dbReference>
<evidence type="ECO:0000256" key="6">
    <source>
        <dbReference type="RuleBase" id="RU363067"/>
    </source>
</evidence>
<feature type="binding site" evidence="5">
    <location>
        <position position="1177"/>
    </location>
    <ligand>
        <name>Zn(2+)</name>
        <dbReference type="ChEBI" id="CHEBI:29105"/>
        <label>2</label>
    </ligand>
</feature>
<name>A0A9W7GP10_9STRA</name>
<dbReference type="Gene3D" id="3.30.450.20">
    <property type="entry name" value="PAS domain"/>
    <property type="match status" value="1"/>
</dbReference>
<feature type="compositionally biased region" description="Polar residues" evidence="8">
    <location>
        <begin position="122"/>
        <end position="131"/>
    </location>
</feature>
<dbReference type="GO" id="GO:0004114">
    <property type="term" value="F:3',5'-cyclic-nucleotide phosphodiesterase activity"/>
    <property type="evidence" value="ECO:0007669"/>
    <property type="project" value="InterPro"/>
</dbReference>
<keyword evidence="11" id="KW-1185">Reference proteome</keyword>
<dbReference type="EMBL" id="BRYA01000475">
    <property type="protein sequence ID" value="GMI49184.1"/>
    <property type="molecule type" value="Genomic_DNA"/>
</dbReference>
<comment type="cofactor">
    <cofactor evidence="6">
        <name>a divalent metal cation</name>
        <dbReference type="ChEBI" id="CHEBI:60240"/>
    </cofactor>
    <text evidence="6">Binds 2 divalent metal cations per subunit. Site 1 may preferentially bind zinc ions, while site 2 has a preference for magnesium and/or manganese ions.</text>
</comment>
<dbReference type="InterPro" id="IPR023174">
    <property type="entry name" value="PDEase_CS"/>
</dbReference>
<evidence type="ECO:0000256" key="3">
    <source>
        <dbReference type="ARBA" id="ARBA00022801"/>
    </source>
</evidence>
<organism evidence="10 11">
    <name type="scientific">Triparma columacea</name>
    <dbReference type="NCBI Taxonomy" id="722753"/>
    <lineage>
        <taxon>Eukaryota</taxon>
        <taxon>Sar</taxon>
        <taxon>Stramenopiles</taxon>
        <taxon>Ochrophyta</taxon>
        <taxon>Bolidophyceae</taxon>
        <taxon>Parmales</taxon>
        <taxon>Triparmaceae</taxon>
        <taxon>Triparma</taxon>
    </lineage>
</organism>
<feature type="active site" description="Proton donor" evidence="4">
    <location>
        <position position="1136"/>
    </location>
</feature>
<feature type="binding site" evidence="5">
    <location>
        <position position="1140"/>
    </location>
    <ligand>
        <name>Zn(2+)</name>
        <dbReference type="ChEBI" id="CHEBI:29105"/>
        <label>1</label>
    </ligand>
</feature>
<feature type="coiled-coil region" evidence="7">
    <location>
        <begin position="961"/>
        <end position="998"/>
    </location>
</feature>
<feature type="region of interest" description="Disordered" evidence="8">
    <location>
        <begin position="878"/>
        <end position="925"/>
    </location>
</feature>
<protein>
    <recommendedName>
        <fullName evidence="6">Phosphodiesterase</fullName>
        <ecNumber evidence="6">3.1.4.-</ecNumber>
    </recommendedName>
</protein>
<dbReference type="EC" id="3.1.4.-" evidence="6"/>
<evidence type="ECO:0000259" key="9">
    <source>
        <dbReference type="PROSITE" id="PS51845"/>
    </source>
</evidence>
<evidence type="ECO:0000256" key="7">
    <source>
        <dbReference type="SAM" id="Coils"/>
    </source>
</evidence>
<dbReference type="InterPro" id="IPR023088">
    <property type="entry name" value="PDEase"/>
</dbReference>
<feature type="binding site" evidence="5">
    <location>
        <position position="1176"/>
    </location>
    <ligand>
        <name>Zn(2+)</name>
        <dbReference type="ChEBI" id="CHEBI:29105"/>
        <label>1</label>
    </ligand>
</feature>
<feature type="region of interest" description="Disordered" evidence="8">
    <location>
        <begin position="1381"/>
        <end position="1441"/>
    </location>
</feature>
<dbReference type="InterPro" id="IPR003607">
    <property type="entry name" value="HD/PDEase_dom"/>
</dbReference>
<dbReference type="Pfam" id="PF01590">
    <property type="entry name" value="GAF"/>
    <property type="match status" value="3"/>
</dbReference>
<dbReference type="PROSITE" id="PS00126">
    <property type="entry name" value="PDEASE_I_1"/>
    <property type="match status" value="1"/>
</dbReference>
<sequence>MASSEKPSTGLFTRRTPPGDSTIPNSSRNERNRSTSLTSQSHTSRCHDSNRTSSETGPVVDDFGNEYSQGVKSGQNASELRNRRDVSASLTEIKTKRISELGGGLHSPSTLSPSRPQGKPTFKSSRSTSPDSAGGSAHRKLSLSSRLNPISFEKEDDDDVLVGTEILESIDPDDFIDLVISSAKARTSDRSSFEASSSTKAQFSDDFVRSNFANVVWELKACKQLLTVNTYMGNDLQQETVFAKIMESAHYILNCDRVSLFLVDHSANSLRCVHSKDNISQTIPIGTGIIGQVAKNGMPLNIRDAYKDTRFFPGVDRQTGYRTKGVICFPIKFSSSSRVEAVIQAINKKCSPPKSLKSAAAAAKASRSALGMEEEFTYFTVSDESLLSYLAADAAICLQNANRLGETTKEAQKNAVLGKLLSTLSVDLDTFKAIESIVECATQLLDAERVSLFLKEGDQLVCNVSMDISKGFKIPITKGIAGHVAQTGKVLNIKDAYDCPYFNPAVDSETNFVTKCVLCGPVLTADGDIIAIIQAVNKKSAESFTEEDANILRGISNQAGIGLRNAKLFEAEKYQKALNASLIEVATAVSANLDTQHMFQTIMDSARSLLACDRCSLFLIDHETDEFWSYVTESEGVEFRFPLSKGIIGQVALQRRALNIPDAYKVPSFNAEADLQSGYRTKSILCLPVITSGDHIVAVIEMINKLEDPSAPPSSRGEGIIPFSLEDEVVLGKFTDVVAGALSSSLVYNELEQHNDMVEGTLQGITNYIITLDKLGQLKTSNHSLAPLFGVSDDEMMTSSYRAWMGGLGGDTNDTLKKDINRVFEIGEQITKKNEVINVASRGGTLAVGYNIMPLWADKGEKKRYSRRKSSLLNSVSGIGGLESSSSKEEMSGLGALMSDRPASDCTSSLAGDSELSKSPKPMGRLLSENTALSERYTKRSEHDDRVLQGVVIVLENVTEERLMQSAIQRYQRRLNEMEDQVQEFSDLRNKLQSLDIEALHTEDVTPETTRALANLALCLDTPTTTSQGKSKPIRMTQMKANLQSEMIKLHSTSPGALGSPSTTSMLHEYRSFLSPKSLRNWGWDVLDIDEAEVLKKSVVVMFDELNLDGQWAIPSKKLNSFINAVEGKYRDVPFHNLKHGIAVAQSAFYFVAVTEVGQCLTSLQAFALLVSALCHDVDHPGHTNAFEVNSDSDLALIYNDTSVLENHHCATASMVMREEENNILLGLERGEYREFRSVMCSAILSTDMSTHFNLLGRFRDAIHMEGGWNPEQSADKLLLIDIVLHSADLSNPVRPWELCKKWSLLVGEEFNSQVAKEKARGLPFLPFMLSDSEESKAKQETSFIEFIIEPMWKDVVEFLPEMSFALDYIDENKAKWKEIARKNSSRPTSRGSIRSLKSTGSGGGGSIASTGESSGQASVGSGERRGRLVEAGGDRRGGKS</sequence>
<feature type="compositionally biased region" description="Polar residues" evidence="8">
    <location>
        <begin position="1"/>
        <end position="11"/>
    </location>
</feature>
<dbReference type="InterPro" id="IPR002073">
    <property type="entry name" value="PDEase_catalytic_dom"/>
</dbReference>
<dbReference type="GO" id="GO:0046872">
    <property type="term" value="F:metal ion binding"/>
    <property type="evidence" value="ECO:0007669"/>
    <property type="project" value="UniProtKB-KW"/>
</dbReference>
<dbReference type="InterPro" id="IPR003018">
    <property type="entry name" value="GAF"/>
</dbReference>
<dbReference type="Gene3D" id="3.30.450.40">
    <property type="match status" value="3"/>
</dbReference>
<keyword evidence="7" id="KW-0175">Coiled coil</keyword>
<dbReference type="SMART" id="SM00471">
    <property type="entry name" value="HDc"/>
    <property type="match status" value="1"/>
</dbReference>
<feature type="binding site" evidence="5">
    <location>
        <position position="1177"/>
    </location>
    <ligand>
        <name>Zn(2+)</name>
        <dbReference type="ChEBI" id="CHEBI:29105"/>
        <label>1</label>
    </ligand>
</feature>
<accession>A0A9W7GP10</accession>
<feature type="domain" description="PDEase" evidence="9">
    <location>
        <begin position="1031"/>
        <end position="1384"/>
    </location>
</feature>
<dbReference type="Pfam" id="PF00233">
    <property type="entry name" value="PDEase_I"/>
    <property type="match status" value="1"/>
</dbReference>
<dbReference type="InterPro" id="IPR036971">
    <property type="entry name" value="PDEase_catalytic_dom_sf"/>
</dbReference>
<dbReference type="PANTHER" id="PTHR11347">
    <property type="entry name" value="CYCLIC NUCLEOTIDE PHOSPHODIESTERASE"/>
    <property type="match status" value="1"/>
</dbReference>
<feature type="binding site" evidence="5">
    <location>
        <position position="1289"/>
    </location>
    <ligand>
        <name>Zn(2+)</name>
        <dbReference type="ChEBI" id="CHEBI:29105"/>
        <label>1</label>
    </ligand>
</feature>
<evidence type="ECO:0000256" key="8">
    <source>
        <dbReference type="SAM" id="MobiDB-lite"/>
    </source>
</evidence>
<evidence type="ECO:0000256" key="2">
    <source>
        <dbReference type="ARBA" id="ARBA00022723"/>
    </source>
</evidence>
<dbReference type="SUPFAM" id="SSF55781">
    <property type="entry name" value="GAF domain-like"/>
    <property type="match status" value="3"/>
</dbReference>
<reference evidence="11" key="1">
    <citation type="journal article" date="2023" name="Commun. Biol.">
        <title>Genome analysis of Parmales, the sister group of diatoms, reveals the evolutionary specialization of diatoms from phago-mixotrophs to photoautotrophs.</title>
        <authorList>
            <person name="Ban H."/>
            <person name="Sato S."/>
            <person name="Yoshikawa S."/>
            <person name="Yamada K."/>
            <person name="Nakamura Y."/>
            <person name="Ichinomiya M."/>
            <person name="Sato N."/>
            <person name="Blanc-Mathieu R."/>
            <person name="Endo H."/>
            <person name="Kuwata A."/>
            <person name="Ogata H."/>
        </authorList>
    </citation>
    <scope>NUCLEOTIDE SEQUENCE [LARGE SCALE GENOMIC DNA]</scope>
</reference>
<dbReference type="CDD" id="cd00077">
    <property type="entry name" value="HDc"/>
    <property type="match status" value="1"/>
</dbReference>